<gene>
    <name evidence="2" type="ORF">NDU88_004642</name>
</gene>
<dbReference type="EMBL" id="JANPWB010000009">
    <property type="protein sequence ID" value="KAJ1151863.1"/>
    <property type="molecule type" value="Genomic_DNA"/>
</dbReference>
<sequence length="213" mass="22839">MGPLRGPSFKHPRRRGQREPQSKHRTAPRSPPHSKKAPPEHQVQGHHPSRSLQDWAGLSRPWKSPALSGAAEPAGAKSRTALCPAGLYGHRGLKLRGLRGRRATVAQGRGPWFNATAEPAPQKSPRPRPAPANNQGLFLRRRPSGAQPAAKQKHASGAAGQAQAQACPSAAGSRRAPPARDQECAGAPPPAKTHLARGALYQPLQQEKYRIKP</sequence>
<feature type="compositionally biased region" description="Basic residues" evidence="1">
    <location>
        <begin position="23"/>
        <end position="36"/>
    </location>
</feature>
<evidence type="ECO:0000313" key="2">
    <source>
        <dbReference type="EMBL" id="KAJ1151863.1"/>
    </source>
</evidence>
<proteinExistence type="predicted"/>
<comment type="caution">
    <text evidence="2">The sequence shown here is derived from an EMBL/GenBank/DDBJ whole genome shotgun (WGS) entry which is preliminary data.</text>
</comment>
<dbReference type="AlphaFoldDB" id="A0AAV7RLX6"/>
<dbReference type="Proteomes" id="UP001066276">
    <property type="component" value="Chromosome 5"/>
</dbReference>
<feature type="region of interest" description="Disordered" evidence="1">
    <location>
        <begin position="1"/>
        <end position="82"/>
    </location>
</feature>
<evidence type="ECO:0000256" key="1">
    <source>
        <dbReference type="SAM" id="MobiDB-lite"/>
    </source>
</evidence>
<organism evidence="2 3">
    <name type="scientific">Pleurodeles waltl</name>
    <name type="common">Iberian ribbed newt</name>
    <dbReference type="NCBI Taxonomy" id="8319"/>
    <lineage>
        <taxon>Eukaryota</taxon>
        <taxon>Metazoa</taxon>
        <taxon>Chordata</taxon>
        <taxon>Craniata</taxon>
        <taxon>Vertebrata</taxon>
        <taxon>Euteleostomi</taxon>
        <taxon>Amphibia</taxon>
        <taxon>Batrachia</taxon>
        <taxon>Caudata</taxon>
        <taxon>Salamandroidea</taxon>
        <taxon>Salamandridae</taxon>
        <taxon>Pleurodelinae</taxon>
        <taxon>Pleurodeles</taxon>
    </lineage>
</organism>
<feature type="region of interest" description="Disordered" evidence="1">
    <location>
        <begin position="105"/>
        <end position="213"/>
    </location>
</feature>
<reference evidence="2" key="1">
    <citation type="journal article" date="2022" name="bioRxiv">
        <title>Sequencing and chromosome-scale assembly of the giantPleurodeles waltlgenome.</title>
        <authorList>
            <person name="Brown T."/>
            <person name="Elewa A."/>
            <person name="Iarovenko S."/>
            <person name="Subramanian E."/>
            <person name="Araus A.J."/>
            <person name="Petzold A."/>
            <person name="Susuki M."/>
            <person name="Suzuki K.-i.T."/>
            <person name="Hayashi T."/>
            <person name="Toyoda A."/>
            <person name="Oliveira C."/>
            <person name="Osipova E."/>
            <person name="Leigh N.D."/>
            <person name="Simon A."/>
            <person name="Yun M.H."/>
        </authorList>
    </citation>
    <scope>NUCLEOTIDE SEQUENCE</scope>
    <source>
        <strain evidence="2">20211129_DDA</strain>
        <tissue evidence="2">Liver</tissue>
    </source>
</reference>
<protein>
    <submittedName>
        <fullName evidence="2">Uncharacterized protein</fullName>
    </submittedName>
</protein>
<feature type="compositionally biased region" description="Low complexity" evidence="1">
    <location>
        <begin position="155"/>
        <end position="176"/>
    </location>
</feature>
<keyword evidence="3" id="KW-1185">Reference proteome</keyword>
<name>A0AAV7RLX6_PLEWA</name>
<evidence type="ECO:0000313" key="3">
    <source>
        <dbReference type="Proteomes" id="UP001066276"/>
    </source>
</evidence>
<accession>A0AAV7RLX6</accession>